<dbReference type="Pfam" id="PF01381">
    <property type="entry name" value="HTH_3"/>
    <property type="match status" value="1"/>
</dbReference>
<keyword evidence="1" id="KW-0238">DNA-binding</keyword>
<evidence type="ECO:0000259" key="2">
    <source>
        <dbReference type="PROSITE" id="PS50943"/>
    </source>
</evidence>
<dbReference type="AlphaFoldDB" id="A0A221V499"/>
<dbReference type="GO" id="GO:0003677">
    <property type="term" value="F:DNA binding"/>
    <property type="evidence" value="ECO:0007669"/>
    <property type="project" value="UniProtKB-KW"/>
</dbReference>
<dbReference type="PANTHER" id="PTHR46797">
    <property type="entry name" value="HTH-TYPE TRANSCRIPTIONAL REGULATOR"/>
    <property type="match status" value="1"/>
</dbReference>
<geneLocation type="plasmid" evidence="4">
    <name>psms7</name>
</geneLocation>
<proteinExistence type="predicted"/>
<name>A0A221V499_9FLAO</name>
<dbReference type="Proteomes" id="UP000204551">
    <property type="component" value="Plasmid pSMS7"/>
</dbReference>
<dbReference type="InterPro" id="IPR001387">
    <property type="entry name" value="Cro/C1-type_HTH"/>
</dbReference>
<dbReference type="KEGG" id="aalg:AREALGSMS7_05027"/>
<dbReference type="RefSeq" id="WP_232514144.1">
    <property type="nucleotide sequence ID" value="NZ_CP022516.1"/>
</dbReference>
<organism evidence="3 4">
    <name type="scientific">Arenibacter algicola</name>
    <dbReference type="NCBI Taxonomy" id="616991"/>
    <lineage>
        <taxon>Bacteria</taxon>
        <taxon>Pseudomonadati</taxon>
        <taxon>Bacteroidota</taxon>
        <taxon>Flavobacteriia</taxon>
        <taxon>Flavobacteriales</taxon>
        <taxon>Flavobacteriaceae</taxon>
        <taxon>Arenibacter</taxon>
    </lineage>
</organism>
<dbReference type="InterPro" id="IPR010982">
    <property type="entry name" value="Lambda_DNA-bd_dom_sf"/>
</dbReference>
<dbReference type="EMBL" id="CP022516">
    <property type="protein sequence ID" value="ASO08399.1"/>
    <property type="molecule type" value="Genomic_DNA"/>
</dbReference>
<keyword evidence="3" id="KW-0614">Plasmid</keyword>
<protein>
    <submittedName>
        <fullName evidence="3">Anaerobic benzoate catabolism transcriptional regulator</fullName>
    </submittedName>
</protein>
<evidence type="ECO:0000313" key="3">
    <source>
        <dbReference type="EMBL" id="ASO08399.1"/>
    </source>
</evidence>
<sequence length="65" mass="7418">MRVKQLRKEKGLSYRTMAQLCDVDYSDISKIEKGQINITLGTVLELSKALGVEVRELFGFPTREN</sequence>
<evidence type="ECO:0000313" key="4">
    <source>
        <dbReference type="Proteomes" id="UP000204551"/>
    </source>
</evidence>
<feature type="domain" description="HTH cro/C1-type" evidence="2">
    <location>
        <begin position="3"/>
        <end position="57"/>
    </location>
</feature>
<dbReference type="PANTHER" id="PTHR46797:SF1">
    <property type="entry name" value="METHYLPHOSPHONATE SYNTHASE"/>
    <property type="match status" value="1"/>
</dbReference>
<accession>A0A221V499</accession>
<dbReference type="InterPro" id="IPR050807">
    <property type="entry name" value="TransReg_Diox_bact_type"/>
</dbReference>
<reference evidence="3 4" key="1">
    <citation type="submission" date="2017-07" db="EMBL/GenBank/DDBJ databases">
        <title>Genome Sequence of Arenibacter algicola Strain SMS7 Isolated from a culture of the Diatom Skeletonema marinoi.</title>
        <authorList>
            <person name="Topel M."/>
            <person name="Pinder M.I.M."/>
            <person name="Johansson O.N."/>
            <person name="Kourtchenko O."/>
            <person name="Godhe A."/>
            <person name="Clarke A.K."/>
        </authorList>
    </citation>
    <scope>NUCLEOTIDE SEQUENCE [LARGE SCALE GENOMIC DNA]</scope>
    <source>
        <strain evidence="3 4">SMS7</strain>
        <plasmid evidence="4">Plasmid psms7</plasmid>
    </source>
</reference>
<dbReference type="PROSITE" id="PS50943">
    <property type="entry name" value="HTH_CROC1"/>
    <property type="match status" value="1"/>
</dbReference>
<dbReference type="GO" id="GO:0003700">
    <property type="term" value="F:DNA-binding transcription factor activity"/>
    <property type="evidence" value="ECO:0007669"/>
    <property type="project" value="TreeGrafter"/>
</dbReference>
<dbReference type="SUPFAM" id="SSF47413">
    <property type="entry name" value="lambda repressor-like DNA-binding domains"/>
    <property type="match status" value="1"/>
</dbReference>
<gene>
    <name evidence="3" type="ORF">AREALGSMS7_05027</name>
</gene>
<dbReference type="GO" id="GO:0005829">
    <property type="term" value="C:cytosol"/>
    <property type="evidence" value="ECO:0007669"/>
    <property type="project" value="TreeGrafter"/>
</dbReference>
<dbReference type="CDD" id="cd00093">
    <property type="entry name" value="HTH_XRE"/>
    <property type="match status" value="1"/>
</dbReference>
<dbReference type="SMART" id="SM00530">
    <property type="entry name" value="HTH_XRE"/>
    <property type="match status" value="1"/>
</dbReference>
<evidence type="ECO:0000256" key="1">
    <source>
        <dbReference type="ARBA" id="ARBA00023125"/>
    </source>
</evidence>
<dbReference type="Gene3D" id="1.10.260.40">
    <property type="entry name" value="lambda repressor-like DNA-binding domains"/>
    <property type="match status" value="1"/>
</dbReference>